<dbReference type="Gene3D" id="3.30.160.60">
    <property type="entry name" value="Classic Zinc Finger"/>
    <property type="match status" value="8"/>
</dbReference>
<feature type="domain" description="C2H2-type" evidence="7">
    <location>
        <begin position="374"/>
        <end position="402"/>
    </location>
</feature>
<feature type="region of interest" description="Disordered" evidence="6">
    <location>
        <begin position="154"/>
        <end position="243"/>
    </location>
</feature>
<evidence type="ECO:0000259" key="7">
    <source>
        <dbReference type="PROSITE" id="PS50157"/>
    </source>
</evidence>
<feature type="domain" description="C2H2-type" evidence="7">
    <location>
        <begin position="401"/>
        <end position="429"/>
    </location>
</feature>
<name>A0ABR3HIW6_LOXSC</name>
<proteinExistence type="predicted"/>
<evidence type="ECO:0000313" key="8">
    <source>
        <dbReference type="EMBL" id="KAL0870338.1"/>
    </source>
</evidence>
<dbReference type="PANTHER" id="PTHR24379:SF121">
    <property type="entry name" value="C2H2-TYPE DOMAIN-CONTAINING PROTEIN"/>
    <property type="match status" value="1"/>
</dbReference>
<evidence type="ECO:0000256" key="2">
    <source>
        <dbReference type="ARBA" id="ARBA00022737"/>
    </source>
</evidence>
<feature type="domain" description="C2H2-type" evidence="7">
    <location>
        <begin position="579"/>
        <end position="606"/>
    </location>
</feature>
<feature type="domain" description="C2H2-type" evidence="7">
    <location>
        <begin position="635"/>
        <end position="663"/>
    </location>
</feature>
<dbReference type="InterPro" id="IPR013087">
    <property type="entry name" value="Znf_C2H2_type"/>
</dbReference>
<evidence type="ECO:0000256" key="6">
    <source>
        <dbReference type="SAM" id="MobiDB-lite"/>
    </source>
</evidence>
<dbReference type="SMART" id="SM00355">
    <property type="entry name" value="ZnF_C2H2"/>
    <property type="match status" value="12"/>
</dbReference>
<accession>A0ABR3HIW6</accession>
<keyword evidence="3 5" id="KW-0863">Zinc-finger</keyword>
<evidence type="ECO:0000256" key="4">
    <source>
        <dbReference type="ARBA" id="ARBA00022833"/>
    </source>
</evidence>
<feature type="compositionally biased region" description="Acidic residues" evidence="6">
    <location>
        <begin position="199"/>
        <end position="216"/>
    </location>
</feature>
<keyword evidence="4" id="KW-0862">Zinc</keyword>
<dbReference type="PANTHER" id="PTHR24379">
    <property type="entry name" value="KRAB AND ZINC FINGER DOMAIN-CONTAINING"/>
    <property type="match status" value="1"/>
</dbReference>
<comment type="caution">
    <text evidence="8">The sequence shown here is derived from an EMBL/GenBank/DDBJ whole genome shotgun (WGS) entry which is preliminary data.</text>
</comment>
<feature type="domain" description="C2H2-type" evidence="7">
    <location>
        <begin position="321"/>
        <end position="348"/>
    </location>
</feature>
<dbReference type="PROSITE" id="PS00028">
    <property type="entry name" value="ZINC_FINGER_C2H2_1"/>
    <property type="match status" value="9"/>
</dbReference>
<dbReference type="Pfam" id="PF00096">
    <property type="entry name" value="zf-C2H2"/>
    <property type="match status" value="3"/>
</dbReference>
<dbReference type="EMBL" id="JBEUOH010000018">
    <property type="protein sequence ID" value="KAL0870338.1"/>
    <property type="molecule type" value="Genomic_DNA"/>
</dbReference>
<dbReference type="InterPro" id="IPR012934">
    <property type="entry name" value="Znf_AD"/>
</dbReference>
<organism evidence="8 9">
    <name type="scientific">Loxostege sticticalis</name>
    <name type="common">Beet webworm moth</name>
    <dbReference type="NCBI Taxonomy" id="481309"/>
    <lineage>
        <taxon>Eukaryota</taxon>
        <taxon>Metazoa</taxon>
        <taxon>Ecdysozoa</taxon>
        <taxon>Arthropoda</taxon>
        <taxon>Hexapoda</taxon>
        <taxon>Insecta</taxon>
        <taxon>Pterygota</taxon>
        <taxon>Neoptera</taxon>
        <taxon>Endopterygota</taxon>
        <taxon>Lepidoptera</taxon>
        <taxon>Glossata</taxon>
        <taxon>Ditrysia</taxon>
        <taxon>Pyraloidea</taxon>
        <taxon>Crambidae</taxon>
        <taxon>Pyraustinae</taxon>
        <taxon>Loxostege</taxon>
    </lineage>
</organism>
<keyword evidence="1" id="KW-0479">Metal-binding</keyword>
<reference evidence="8 9" key="1">
    <citation type="submission" date="2024-06" db="EMBL/GenBank/DDBJ databases">
        <title>A chromosome-level genome assembly of beet webworm, Loxostege sticticalis.</title>
        <authorList>
            <person name="Zhang Y."/>
        </authorList>
    </citation>
    <scope>NUCLEOTIDE SEQUENCE [LARGE SCALE GENOMIC DNA]</scope>
    <source>
        <strain evidence="8">AQ026</strain>
        <tissue evidence="8">Whole body</tissue>
    </source>
</reference>
<dbReference type="SMART" id="SM00868">
    <property type="entry name" value="zf-AD"/>
    <property type="match status" value="2"/>
</dbReference>
<evidence type="ECO:0000256" key="5">
    <source>
        <dbReference type="PROSITE-ProRule" id="PRU00042"/>
    </source>
</evidence>
<dbReference type="SUPFAM" id="SSF57667">
    <property type="entry name" value="beta-beta-alpha zinc fingers"/>
    <property type="match status" value="4"/>
</dbReference>
<sequence>MEPVKVCRICLIMDVKMYDLRLHPLDYYSKSIKTMTSLDLLPYACFECAALVKNAYLFREKCMAGETALYSVMDSMGMLTEQNIKTVDRQKLNLVSSLICQNICMDSTIHITYKEPEMFAVKDELSTEDIGDDEPKYDMDLDFFKHEMGGDDVHFSSDDDNKPLVLHKSNKEKLKQKTSKKGKKKKADKAKLSMKNTIEFEEVSFNDDPEVPEPPEDPPTRRTRGRPRKDAAVAVPAKTKVTRTRRTANTGGVQDDDGNMEEYVTIISLSKEEQLAEIEKRKHSSNYMNALFKCNLCYKGFIDDAAWKHHLSRHEPRPGDVECDICRFRFKNKRHLSKHVSNHEKKYACKACPYVSKCTTQAKQHQRWHKGVTYKCQHCDEVLSKWTSYLSHLRLKHPSEFICGICGYSFVSKLGLTMHKSMMHKDELETEEADGDKSEGGPYCVACEVKFISLQAYRRHMVTSAKHTMNQDFKNGCRVCGETLGSAEELRLHHRRLHARKRPKNYGKKPCALAFPAVCPHCPETIVSAREYWVHFRRAHPDKPYPIQKNYVCDICGKSFRGNAFLTYHKRTHSEERAYKCTQCPKAFFNRTNLQMHEKTHSDVRPYPCTVCFKAFKAKGALDRHYRSHTGEKPYECEVCGKGFGQSNSRKLHVLTVHLKQPAPYVSRARQERTRNKPLY</sequence>
<evidence type="ECO:0000256" key="3">
    <source>
        <dbReference type="ARBA" id="ARBA00022771"/>
    </source>
</evidence>
<feature type="compositionally biased region" description="Basic residues" evidence="6">
    <location>
        <begin position="176"/>
        <end position="188"/>
    </location>
</feature>
<evidence type="ECO:0000256" key="1">
    <source>
        <dbReference type="ARBA" id="ARBA00022723"/>
    </source>
</evidence>
<dbReference type="PROSITE" id="PS50157">
    <property type="entry name" value="ZINC_FINGER_C2H2_2"/>
    <property type="match status" value="8"/>
</dbReference>
<dbReference type="InterPro" id="IPR036236">
    <property type="entry name" value="Znf_C2H2_sf"/>
</dbReference>
<feature type="domain" description="C2H2-type" evidence="7">
    <location>
        <begin position="475"/>
        <end position="503"/>
    </location>
</feature>
<feature type="domain" description="C2H2-type" evidence="7">
    <location>
        <begin position="607"/>
        <end position="634"/>
    </location>
</feature>
<evidence type="ECO:0000313" key="9">
    <source>
        <dbReference type="Proteomes" id="UP001549920"/>
    </source>
</evidence>
<keyword evidence="2" id="KW-0677">Repeat</keyword>
<gene>
    <name evidence="8" type="ORF">ABMA27_005354</name>
</gene>
<protein>
    <recommendedName>
        <fullName evidence="7">C2H2-type domain-containing protein</fullName>
    </recommendedName>
</protein>
<keyword evidence="9" id="KW-1185">Reference proteome</keyword>
<dbReference type="Proteomes" id="UP001549920">
    <property type="component" value="Unassembled WGS sequence"/>
</dbReference>
<feature type="domain" description="C2H2-type" evidence="7">
    <location>
        <begin position="551"/>
        <end position="578"/>
    </location>
</feature>